<dbReference type="EMBL" id="CADEAL010000165">
    <property type="protein sequence ID" value="CAB1415611.1"/>
    <property type="molecule type" value="Genomic_DNA"/>
</dbReference>
<proteinExistence type="predicted"/>
<keyword evidence="3" id="KW-1185">Reference proteome</keyword>
<feature type="region of interest" description="Disordered" evidence="1">
    <location>
        <begin position="1"/>
        <end position="20"/>
    </location>
</feature>
<protein>
    <submittedName>
        <fullName evidence="2">Uncharacterized protein</fullName>
    </submittedName>
</protein>
<accession>A0A9N7TMF6</accession>
<dbReference type="Proteomes" id="UP001153269">
    <property type="component" value="Unassembled WGS sequence"/>
</dbReference>
<evidence type="ECO:0000313" key="3">
    <source>
        <dbReference type="Proteomes" id="UP001153269"/>
    </source>
</evidence>
<name>A0A9N7TMF6_PLEPL</name>
<sequence length="137" mass="15360">MREDVTSLSPSLPPSLPLPSDGSQEALELYYRRGVFSTSPLNQVFVLEYRGGPVSGRLSVKDLLGETEHSLLYNPSPRDSMSEPALVLSMVSEQLRDRRTVSQQLCVTYQRSQWFDLLGLTTGPRVDSHKKKQLPLV</sequence>
<organism evidence="2 3">
    <name type="scientific">Pleuronectes platessa</name>
    <name type="common">European plaice</name>
    <dbReference type="NCBI Taxonomy" id="8262"/>
    <lineage>
        <taxon>Eukaryota</taxon>
        <taxon>Metazoa</taxon>
        <taxon>Chordata</taxon>
        <taxon>Craniata</taxon>
        <taxon>Vertebrata</taxon>
        <taxon>Euteleostomi</taxon>
        <taxon>Actinopterygii</taxon>
        <taxon>Neopterygii</taxon>
        <taxon>Teleostei</taxon>
        <taxon>Neoteleostei</taxon>
        <taxon>Acanthomorphata</taxon>
        <taxon>Carangaria</taxon>
        <taxon>Pleuronectiformes</taxon>
        <taxon>Pleuronectoidei</taxon>
        <taxon>Pleuronectidae</taxon>
        <taxon>Pleuronectes</taxon>
    </lineage>
</organism>
<reference evidence="2" key="1">
    <citation type="submission" date="2020-03" db="EMBL/GenBank/DDBJ databases">
        <authorList>
            <person name="Weist P."/>
        </authorList>
    </citation>
    <scope>NUCLEOTIDE SEQUENCE</scope>
</reference>
<dbReference type="AlphaFoldDB" id="A0A9N7TMF6"/>
<evidence type="ECO:0000256" key="1">
    <source>
        <dbReference type="SAM" id="MobiDB-lite"/>
    </source>
</evidence>
<evidence type="ECO:0000313" key="2">
    <source>
        <dbReference type="EMBL" id="CAB1415611.1"/>
    </source>
</evidence>
<comment type="caution">
    <text evidence="2">The sequence shown here is derived from an EMBL/GenBank/DDBJ whole genome shotgun (WGS) entry which is preliminary data.</text>
</comment>
<gene>
    <name evidence="2" type="ORF">PLEPLA_LOCUS3328</name>
</gene>